<feature type="region of interest" description="Disordered" evidence="1">
    <location>
        <begin position="86"/>
        <end position="109"/>
    </location>
</feature>
<feature type="compositionally biased region" description="Low complexity" evidence="1">
    <location>
        <begin position="93"/>
        <end position="102"/>
    </location>
</feature>
<protein>
    <submittedName>
        <fullName evidence="2">Uncharacterized protein</fullName>
    </submittedName>
</protein>
<evidence type="ECO:0000313" key="3">
    <source>
        <dbReference type="Proteomes" id="UP001146793"/>
    </source>
</evidence>
<organism evidence="2 3">
    <name type="scientific">Anaeramoeba flamelloides</name>
    <dbReference type="NCBI Taxonomy" id="1746091"/>
    <lineage>
        <taxon>Eukaryota</taxon>
        <taxon>Metamonada</taxon>
        <taxon>Anaeramoebidae</taxon>
        <taxon>Anaeramoeba</taxon>
    </lineage>
</organism>
<name>A0AAV7Y6E7_9EUKA</name>
<comment type="caution">
    <text evidence="2">The sequence shown here is derived from an EMBL/GenBank/DDBJ whole genome shotgun (WGS) entry which is preliminary data.</text>
</comment>
<dbReference type="EMBL" id="JANTQA010000074">
    <property type="protein sequence ID" value="KAJ3424219.1"/>
    <property type="molecule type" value="Genomic_DNA"/>
</dbReference>
<dbReference type="AlphaFoldDB" id="A0AAV7Y6E7"/>
<evidence type="ECO:0000256" key="1">
    <source>
        <dbReference type="SAM" id="MobiDB-lite"/>
    </source>
</evidence>
<evidence type="ECO:0000313" key="2">
    <source>
        <dbReference type="EMBL" id="KAJ3424219.1"/>
    </source>
</evidence>
<feature type="compositionally biased region" description="Acidic residues" evidence="1">
    <location>
        <begin position="14"/>
        <end position="24"/>
    </location>
</feature>
<feature type="region of interest" description="Disordered" evidence="1">
    <location>
        <begin position="1"/>
        <end position="27"/>
    </location>
</feature>
<gene>
    <name evidence="2" type="ORF">M0812_29459</name>
</gene>
<reference evidence="2" key="1">
    <citation type="submission" date="2022-08" db="EMBL/GenBank/DDBJ databases">
        <title>Novel sulphate-reducing endosymbionts in the free-living metamonad Anaeramoeba.</title>
        <authorList>
            <person name="Jerlstrom-Hultqvist J."/>
            <person name="Cepicka I."/>
            <person name="Gallot-Lavallee L."/>
            <person name="Salas-Leiva D."/>
            <person name="Curtis B.A."/>
            <person name="Zahonova K."/>
            <person name="Pipaliya S."/>
            <person name="Dacks J."/>
            <person name="Roger A.J."/>
        </authorList>
    </citation>
    <scope>NUCLEOTIDE SEQUENCE</scope>
    <source>
        <strain evidence="2">Busselton2</strain>
    </source>
</reference>
<sequence>MNFVKFGVEKENGNENENENENENVNENLVYRQNVTETFIENLNDSRSSGDVENDRFILIENNQNHSSKLNDPETYTENRDIFILSSKNNSPNENGYYNDSSSDNHDSSIIEIIND</sequence>
<dbReference type="Proteomes" id="UP001146793">
    <property type="component" value="Unassembled WGS sequence"/>
</dbReference>
<proteinExistence type="predicted"/>
<accession>A0AAV7Y6E7</accession>